<dbReference type="HAMAP" id="MF_00902">
    <property type="entry name" value="TatC"/>
    <property type="match status" value="1"/>
</dbReference>
<keyword evidence="4 5" id="KW-0472">Membrane</keyword>
<comment type="function">
    <text evidence="5">Part of the twin-arginine translocation (Tat) system that transports large folded proteins containing a characteristic twin-arginine motif in their signal peptide across membranes.</text>
</comment>
<dbReference type="AlphaFoldDB" id="A0A1Y3GCD7"/>
<keyword evidence="5" id="KW-1003">Cell membrane</keyword>
<evidence type="ECO:0000256" key="1">
    <source>
        <dbReference type="ARBA" id="ARBA00004141"/>
    </source>
</evidence>
<dbReference type="RefSeq" id="WP_086636971.1">
    <property type="nucleotide sequence ID" value="NZ_MRZU01000003.1"/>
</dbReference>
<dbReference type="GO" id="GO:0043953">
    <property type="term" value="P:protein transport by the Tat complex"/>
    <property type="evidence" value="ECO:0007669"/>
    <property type="project" value="UniProtKB-UniRule"/>
</dbReference>
<keyword evidence="2 5" id="KW-0812">Transmembrane</keyword>
<protein>
    <recommendedName>
        <fullName evidence="5">Sec-independent protein translocase protein TatC</fullName>
    </recommendedName>
</protein>
<comment type="subunit">
    <text evidence="5">Forms a complex with TatA.</text>
</comment>
<evidence type="ECO:0000256" key="5">
    <source>
        <dbReference type="HAMAP-Rule" id="MF_00902"/>
    </source>
</evidence>
<comment type="caution">
    <text evidence="6">The sequence shown here is derived from an EMBL/GenBank/DDBJ whole genome shotgun (WGS) entry which is preliminary data.</text>
</comment>
<evidence type="ECO:0000256" key="3">
    <source>
        <dbReference type="ARBA" id="ARBA00022989"/>
    </source>
</evidence>
<keyword evidence="5" id="KW-0813">Transport</keyword>
<evidence type="ECO:0000313" key="7">
    <source>
        <dbReference type="Proteomes" id="UP000195137"/>
    </source>
</evidence>
<dbReference type="InterPro" id="IPR002033">
    <property type="entry name" value="TatC"/>
</dbReference>
<comment type="similarity">
    <text evidence="5">Belongs to the TatC family.</text>
</comment>
<gene>
    <name evidence="5" type="primary">tatC</name>
    <name evidence="6" type="ORF">AMET1_0568</name>
</gene>
<dbReference type="PANTHER" id="PTHR30371:SF0">
    <property type="entry name" value="SEC-INDEPENDENT PROTEIN TRANSLOCASE PROTEIN TATC, CHLOROPLASTIC-RELATED"/>
    <property type="match status" value="1"/>
</dbReference>
<feature type="transmembrane region" description="Helical" evidence="5">
    <location>
        <begin position="163"/>
        <end position="187"/>
    </location>
</feature>
<keyword evidence="5" id="KW-0653">Protein transport</keyword>
<name>A0A1Y3GCD7_9EURY</name>
<reference evidence="6 7" key="1">
    <citation type="submission" date="2016-12" db="EMBL/GenBank/DDBJ databases">
        <title>Discovery of methanogenic haloarchaea.</title>
        <authorList>
            <person name="Sorokin D.Y."/>
            <person name="Makarova K.S."/>
            <person name="Abbas B."/>
            <person name="Ferrer M."/>
            <person name="Golyshin P.N."/>
        </authorList>
    </citation>
    <scope>NUCLEOTIDE SEQUENCE [LARGE SCALE GENOMIC DNA]</scope>
    <source>
        <strain evidence="6">AMET1</strain>
    </source>
</reference>
<proteinExistence type="inferred from homology"/>
<dbReference type="EMBL" id="MRZU01000003">
    <property type="protein sequence ID" value="OUJ18917.1"/>
    <property type="molecule type" value="Genomic_DNA"/>
</dbReference>
<feature type="transmembrane region" description="Helical" evidence="5">
    <location>
        <begin position="77"/>
        <end position="95"/>
    </location>
</feature>
<comment type="subcellular location">
    <subcellularLocation>
        <location evidence="5">Cell membrane</location>
        <topology evidence="5">Multi-pass membrane protein</topology>
    </subcellularLocation>
    <subcellularLocation>
        <location evidence="1">Membrane</location>
        <topology evidence="1">Multi-pass membrane protein</topology>
    </subcellularLocation>
</comment>
<evidence type="ECO:0000256" key="4">
    <source>
        <dbReference type="ARBA" id="ARBA00023136"/>
    </source>
</evidence>
<evidence type="ECO:0000313" key="6">
    <source>
        <dbReference type="EMBL" id="OUJ18917.1"/>
    </source>
</evidence>
<dbReference type="Proteomes" id="UP000195137">
    <property type="component" value="Unassembled WGS sequence"/>
</dbReference>
<keyword evidence="5" id="KW-0811">Translocation</keyword>
<evidence type="ECO:0000256" key="2">
    <source>
        <dbReference type="ARBA" id="ARBA00022692"/>
    </source>
</evidence>
<keyword evidence="7" id="KW-1185">Reference proteome</keyword>
<feature type="transmembrane region" description="Helical" evidence="5">
    <location>
        <begin position="207"/>
        <end position="225"/>
    </location>
</feature>
<keyword evidence="3 5" id="KW-1133">Transmembrane helix</keyword>
<feature type="transmembrane region" description="Helical" evidence="5">
    <location>
        <begin position="116"/>
        <end position="143"/>
    </location>
</feature>
<accession>A0A1Y3GCD7</accession>
<dbReference type="PANTHER" id="PTHR30371">
    <property type="entry name" value="SEC-INDEPENDENT PROTEIN TRANSLOCASE PROTEIN TATC"/>
    <property type="match status" value="1"/>
</dbReference>
<dbReference type="PRINTS" id="PR01840">
    <property type="entry name" value="TATCFAMILY"/>
</dbReference>
<dbReference type="GO" id="GO:0033281">
    <property type="term" value="C:TAT protein transport complex"/>
    <property type="evidence" value="ECO:0007669"/>
    <property type="project" value="UniProtKB-UniRule"/>
</dbReference>
<dbReference type="GO" id="GO:0065002">
    <property type="term" value="P:intracellular protein transmembrane transport"/>
    <property type="evidence" value="ECO:0007669"/>
    <property type="project" value="TreeGrafter"/>
</dbReference>
<dbReference type="Pfam" id="PF00902">
    <property type="entry name" value="TatC"/>
    <property type="match status" value="1"/>
</dbReference>
<comment type="caution">
    <text evidence="5">Lacks conserved residue(s) required for the propagation of feature annotation.</text>
</comment>
<organism evidence="6 7">
    <name type="scientific">Methanonatronarchaeum thermophilum</name>
    <dbReference type="NCBI Taxonomy" id="1927129"/>
    <lineage>
        <taxon>Archaea</taxon>
        <taxon>Methanobacteriati</taxon>
        <taxon>Methanobacteriota</taxon>
        <taxon>Methanonatronarchaeia</taxon>
        <taxon>Methanonatronarchaeales</taxon>
        <taxon>Methanonatronarchaeaceae</taxon>
        <taxon>Methanonatronarchaeum</taxon>
    </lineage>
</organism>
<dbReference type="GO" id="GO:0009977">
    <property type="term" value="F:proton motive force dependent protein transmembrane transporter activity"/>
    <property type="evidence" value="ECO:0007669"/>
    <property type="project" value="TreeGrafter"/>
</dbReference>
<sequence>MSKGYQQTLEEIDEVLKGVRSNLLKILIVAAVASSVGYLLTYPALSIIEAQMLSMVENNVEVIYIGPLELVVLQIKLGFLFGLVVTLPLILYYIYQAIDERIERINVGLNFTKKEVFTLAILSVVLFSVGAAYAWFLMAPLTFEALVLMTEMVDPDMRITYTISKFIELVALLVIGFGLTFQMPIFLNLLIRSGLMSYESIKAKRKIIYVIILVLSAFITGPTIITQFMVALPLFAFFEISLIAAKWAEKRRTSRAVAID</sequence>
<feature type="transmembrane region" description="Helical" evidence="5">
    <location>
        <begin position="26"/>
        <end position="45"/>
    </location>
</feature>